<dbReference type="PANTHER" id="PTHR43222">
    <property type="entry name" value="NUDIX HYDROLASE 23"/>
    <property type="match status" value="1"/>
</dbReference>
<reference evidence="3" key="1">
    <citation type="journal article" date="2019" name="Int. J. Syst. Evol. Microbiol.">
        <title>The Global Catalogue of Microorganisms (GCM) 10K type strain sequencing project: providing services to taxonomists for standard genome sequencing and annotation.</title>
        <authorList>
            <consortium name="The Broad Institute Genomics Platform"/>
            <consortium name="The Broad Institute Genome Sequencing Center for Infectious Disease"/>
            <person name="Wu L."/>
            <person name="Ma J."/>
        </authorList>
    </citation>
    <scope>NUCLEOTIDE SEQUENCE [LARGE SCALE GENOMIC DNA]</scope>
    <source>
        <strain evidence="3">CCUG 49339</strain>
    </source>
</reference>
<dbReference type="Gene3D" id="3.90.79.10">
    <property type="entry name" value="Nucleoside Triphosphate Pyrophosphohydrolase"/>
    <property type="match status" value="1"/>
</dbReference>
<sequence>MVQLEQVFKYYDMEDNNLTASKMYRFCHQCGNKLVQSVSSKLNFVQCLHCNNKVYSNPLPTVVVLIEYEDKVLLGKRNGQYGKGKWCIPGGYLEYNEDFITAGYREIKEETGLDKDNIEIVSILNVVSNFISPERHVLSVVLRAKFISGNPSPNDDLDELQWYSLKETLPELFLLAEKNLIEYYASSKSNGIFISK</sequence>
<dbReference type="RefSeq" id="WP_377931004.1">
    <property type="nucleotide sequence ID" value="NZ_JBHUEM010000057.1"/>
</dbReference>
<accession>A0ABW4M012</accession>
<feature type="domain" description="Nudix hydrolase" evidence="1">
    <location>
        <begin position="56"/>
        <end position="189"/>
    </location>
</feature>
<dbReference type="EMBL" id="JBHUEM010000057">
    <property type="protein sequence ID" value="MFD1739750.1"/>
    <property type="molecule type" value="Genomic_DNA"/>
</dbReference>
<dbReference type="Pfam" id="PF00293">
    <property type="entry name" value="NUDIX"/>
    <property type="match status" value="1"/>
</dbReference>
<protein>
    <submittedName>
        <fullName evidence="2">NUDIX hydrolase</fullName>
    </submittedName>
</protein>
<dbReference type="CDD" id="cd04678">
    <property type="entry name" value="NUDIX_MTH2_Nudt15"/>
    <property type="match status" value="1"/>
</dbReference>
<dbReference type="Proteomes" id="UP001597214">
    <property type="component" value="Unassembled WGS sequence"/>
</dbReference>
<dbReference type="InterPro" id="IPR015797">
    <property type="entry name" value="NUDIX_hydrolase-like_dom_sf"/>
</dbReference>
<keyword evidence="3" id="KW-1185">Reference proteome</keyword>
<keyword evidence="2" id="KW-0378">Hydrolase</keyword>
<dbReference type="PANTHER" id="PTHR43222:SF2">
    <property type="entry name" value="NUDIX HYDROLASE 23, CHLOROPLASTIC"/>
    <property type="match status" value="1"/>
</dbReference>
<gene>
    <name evidence="2" type="ORF">ACFSCX_25100</name>
</gene>
<dbReference type="PROSITE" id="PS51462">
    <property type="entry name" value="NUDIX"/>
    <property type="match status" value="1"/>
</dbReference>
<evidence type="ECO:0000313" key="3">
    <source>
        <dbReference type="Proteomes" id="UP001597214"/>
    </source>
</evidence>
<name>A0ABW4M012_9BACI</name>
<dbReference type="GO" id="GO:0016787">
    <property type="term" value="F:hydrolase activity"/>
    <property type="evidence" value="ECO:0007669"/>
    <property type="project" value="UniProtKB-KW"/>
</dbReference>
<dbReference type="InterPro" id="IPR000086">
    <property type="entry name" value="NUDIX_hydrolase_dom"/>
</dbReference>
<proteinExistence type="predicted"/>
<dbReference type="SUPFAM" id="SSF55811">
    <property type="entry name" value="Nudix"/>
    <property type="match status" value="1"/>
</dbReference>
<evidence type="ECO:0000259" key="1">
    <source>
        <dbReference type="PROSITE" id="PS51462"/>
    </source>
</evidence>
<organism evidence="2 3">
    <name type="scientific">Bacillus salitolerans</name>
    <dbReference type="NCBI Taxonomy" id="1437434"/>
    <lineage>
        <taxon>Bacteria</taxon>
        <taxon>Bacillati</taxon>
        <taxon>Bacillota</taxon>
        <taxon>Bacilli</taxon>
        <taxon>Bacillales</taxon>
        <taxon>Bacillaceae</taxon>
        <taxon>Bacillus</taxon>
    </lineage>
</organism>
<evidence type="ECO:0000313" key="2">
    <source>
        <dbReference type="EMBL" id="MFD1739750.1"/>
    </source>
</evidence>
<comment type="caution">
    <text evidence="2">The sequence shown here is derived from an EMBL/GenBank/DDBJ whole genome shotgun (WGS) entry which is preliminary data.</text>
</comment>